<dbReference type="InterPro" id="IPR027417">
    <property type="entry name" value="P-loop_NTPase"/>
</dbReference>
<evidence type="ECO:0000313" key="10">
    <source>
        <dbReference type="EMBL" id="MEL0613454.1"/>
    </source>
</evidence>
<evidence type="ECO:0000259" key="9">
    <source>
        <dbReference type="PROSITE" id="PS50893"/>
    </source>
</evidence>
<dbReference type="Pfam" id="PF00005">
    <property type="entry name" value="ABC_tran"/>
    <property type="match status" value="1"/>
</dbReference>
<evidence type="ECO:0000256" key="2">
    <source>
        <dbReference type="ARBA" id="ARBA00022475"/>
    </source>
</evidence>
<keyword evidence="2" id="KW-1003">Cell membrane</keyword>
<accession>A0ABU9G753</accession>
<keyword evidence="8" id="KW-0472">Membrane</keyword>
<evidence type="ECO:0000256" key="6">
    <source>
        <dbReference type="ARBA" id="ARBA00023004"/>
    </source>
</evidence>
<dbReference type="PANTHER" id="PTHR42781:SF4">
    <property type="entry name" value="SPERMIDINE_PUTRESCINE IMPORT ATP-BINDING PROTEIN POTA"/>
    <property type="match status" value="1"/>
</dbReference>
<keyword evidence="7" id="KW-0406">Ion transport</keyword>
<keyword evidence="3" id="KW-0410">Iron transport</keyword>
<proteinExistence type="predicted"/>
<keyword evidence="11" id="KW-1185">Reference proteome</keyword>
<reference evidence="10 11" key="1">
    <citation type="submission" date="2024-02" db="EMBL/GenBank/DDBJ databases">
        <title>Bacteria isolated from the canopy kelp, Nereocystis luetkeana.</title>
        <authorList>
            <person name="Pfister C.A."/>
            <person name="Younker I.T."/>
            <person name="Light S.H."/>
        </authorList>
    </citation>
    <scope>NUCLEOTIDE SEQUENCE [LARGE SCALE GENOMIC DNA]</scope>
    <source>
        <strain evidence="10 11">TI.4.07</strain>
    </source>
</reference>
<dbReference type="InterPro" id="IPR003593">
    <property type="entry name" value="AAA+_ATPase"/>
</dbReference>
<dbReference type="Pfam" id="PF08402">
    <property type="entry name" value="TOBE_2"/>
    <property type="match status" value="1"/>
</dbReference>
<dbReference type="PROSITE" id="PS00211">
    <property type="entry name" value="ABC_TRANSPORTER_1"/>
    <property type="match status" value="1"/>
</dbReference>
<keyword evidence="5 10" id="KW-0067">ATP-binding</keyword>
<dbReference type="InterPro" id="IPR013611">
    <property type="entry name" value="Transp-assoc_OB_typ2"/>
</dbReference>
<evidence type="ECO:0000256" key="5">
    <source>
        <dbReference type="ARBA" id="ARBA00022840"/>
    </source>
</evidence>
<dbReference type="SUPFAM" id="SSF50331">
    <property type="entry name" value="MOP-like"/>
    <property type="match status" value="1"/>
</dbReference>
<dbReference type="PROSITE" id="PS50893">
    <property type="entry name" value="ABC_TRANSPORTER_2"/>
    <property type="match status" value="1"/>
</dbReference>
<evidence type="ECO:0000256" key="4">
    <source>
        <dbReference type="ARBA" id="ARBA00022741"/>
    </source>
</evidence>
<dbReference type="CDD" id="cd03259">
    <property type="entry name" value="ABC_Carb_Solutes_like"/>
    <property type="match status" value="1"/>
</dbReference>
<dbReference type="InterPro" id="IPR015853">
    <property type="entry name" value="ABC_transpr_FbpC"/>
</dbReference>
<sequence length="355" mass="38728">MSSFSSGKALQELNIRDLSVGYHGQAVVHDVSFDLTAGQIGCLLGPSGCGKSTLLRAIAGFEAVLSGAISLNGEVISSVDYLLPPEQRQIGMVFQDIALFPHLTIADNIAFGLKGMSSRVVSNRVAELLDLIGLVGYEMRYPHSLSGGQQQRVALARAMAPKPKLLLMDEPFSGLDAKLREELVPDIRQILKHEGMSAILVTHDQMEAFAMADTIAVMESGEIHQYGTPYQIYHRPESRFTARFVGQGDFLSAVVCGHDCLDSDLGRIHGVLSDELAIGTQVDLLVRPDDVIHDDASEFKGLVMSKWFRGSHFLYRVKLASGLVVYCFASSHHNHAIGQEIGINIELDHLVVFSK</sequence>
<protein>
    <submittedName>
        <fullName evidence="10">ABC transporter ATP-binding protein</fullName>
    </submittedName>
</protein>
<evidence type="ECO:0000313" key="11">
    <source>
        <dbReference type="Proteomes" id="UP001379949"/>
    </source>
</evidence>
<dbReference type="Gene3D" id="3.40.50.300">
    <property type="entry name" value="P-loop containing nucleotide triphosphate hydrolases"/>
    <property type="match status" value="1"/>
</dbReference>
<gene>
    <name evidence="10" type="ORF">V6242_09860</name>
</gene>
<dbReference type="PANTHER" id="PTHR42781">
    <property type="entry name" value="SPERMIDINE/PUTRESCINE IMPORT ATP-BINDING PROTEIN POTA"/>
    <property type="match status" value="1"/>
</dbReference>
<keyword evidence="4" id="KW-0547">Nucleotide-binding</keyword>
<comment type="caution">
    <text evidence="10">The sequence shown here is derived from an EMBL/GenBank/DDBJ whole genome shotgun (WGS) entry which is preliminary data.</text>
</comment>
<organism evidence="10 11">
    <name type="scientific">Marinomonas arenicola</name>
    <dbReference type="NCBI Taxonomy" id="569601"/>
    <lineage>
        <taxon>Bacteria</taxon>
        <taxon>Pseudomonadati</taxon>
        <taxon>Pseudomonadota</taxon>
        <taxon>Gammaproteobacteria</taxon>
        <taxon>Oceanospirillales</taxon>
        <taxon>Oceanospirillaceae</taxon>
        <taxon>Marinomonas</taxon>
    </lineage>
</organism>
<dbReference type="Proteomes" id="UP001379949">
    <property type="component" value="Unassembled WGS sequence"/>
</dbReference>
<evidence type="ECO:0000256" key="7">
    <source>
        <dbReference type="ARBA" id="ARBA00023065"/>
    </source>
</evidence>
<dbReference type="InterPro" id="IPR050093">
    <property type="entry name" value="ABC_SmlMolc_Importer"/>
</dbReference>
<dbReference type="SUPFAM" id="SSF52540">
    <property type="entry name" value="P-loop containing nucleoside triphosphate hydrolases"/>
    <property type="match status" value="1"/>
</dbReference>
<dbReference type="GO" id="GO:0005524">
    <property type="term" value="F:ATP binding"/>
    <property type="evidence" value="ECO:0007669"/>
    <property type="project" value="UniProtKB-KW"/>
</dbReference>
<dbReference type="InterPro" id="IPR017871">
    <property type="entry name" value="ABC_transporter-like_CS"/>
</dbReference>
<name>A0ABU9G753_9GAMM</name>
<evidence type="ECO:0000256" key="3">
    <source>
        <dbReference type="ARBA" id="ARBA00022496"/>
    </source>
</evidence>
<keyword evidence="6" id="KW-0408">Iron</keyword>
<feature type="domain" description="ABC transporter" evidence="9">
    <location>
        <begin position="13"/>
        <end position="245"/>
    </location>
</feature>
<keyword evidence="1" id="KW-0813">Transport</keyword>
<dbReference type="RefSeq" id="WP_341563703.1">
    <property type="nucleotide sequence ID" value="NZ_JBAKAQ010000003.1"/>
</dbReference>
<dbReference type="SMART" id="SM00382">
    <property type="entry name" value="AAA"/>
    <property type="match status" value="1"/>
</dbReference>
<evidence type="ECO:0000256" key="1">
    <source>
        <dbReference type="ARBA" id="ARBA00022448"/>
    </source>
</evidence>
<dbReference type="EMBL" id="JBAKAR010000006">
    <property type="protein sequence ID" value="MEL0613454.1"/>
    <property type="molecule type" value="Genomic_DNA"/>
</dbReference>
<dbReference type="InterPro" id="IPR008995">
    <property type="entry name" value="Mo/tungstate-bd_C_term_dom"/>
</dbReference>
<evidence type="ECO:0000256" key="8">
    <source>
        <dbReference type="ARBA" id="ARBA00023136"/>
    </source>
</evidence>
<dbReference type="InterPro" id="IPR003439">
    <property type="entry name" value="ABC_transporter-like_ATP-bd"/>
</dbReference>